<dbReference type="AlphaFoldDB" id="A0A428Z529"/>
<keyword evidence="5" id="KW-0411">Iron-sulfur</keyword>
<dbReference type="PANTHER" id="PTHR43409">
    <property type="entry name" value="ANAEROBIC MAGNESIUM-PROTOPORPHYRIN IX MONOMETHYL ESTER CYCLASE-RELATED"/>
    <property type="match status" value="1"/>
</dbReference>
<dbReference type="Pfam" id="PF04055">
    <property type="entry name" value="Radical_SAM"/>
    <property type="match status" value="1"/>
</dbReference>
<dbReference type="SFLD" id="SFLDG01082">
    <property type="entry name" value="B12-binding_domain_containing"/>
    <property type="match status" value="1"/>
</dbReference>
<dbReference type="SFLD" id="SFLDG01123">
    <property type="entry name" value="methyltransferase_(Class_B)"/>
    <property type="match status" value="1"/>
</dbReference>
<dbReference type="InterPro" id="IPR007197">
    <property type="entry name" value="rSAM"/>
</dbReference>
<sequence>MAVKERLSVFLVQQGVWDLPLESMPLASGYLKAMALADDRLRDRVDITIHNFRGGDSLTKMAHRIFRDAPPDVIAFSVLGWNFREFGALAETFKQVNPDGWVILGGTHVANQAARTFRLFPEVDIIVNGEGELVFPDLLHACLRGTSPHNLGLISGISFRGAGDEVVTTLPRDRIEDLDIIPSPFLTGAIDLTDDNGRFRYDVALMETNRGCPYKCSFCYWGGAVGQRIRAFSRARLRAELELFAQHKVHTIVLCDANFGILPIDAEFVEDILAVRAEFGYPRALETSWAKNKSKLFYDIVHTMKQAGLRSSFTLALQTLSDDALRTMNRRNMKVNDWEDLARWLDEEGLDCYAELIWGAPGETVESFMAGYDRLSKHVSRIAVYPLHLLPNTDYSEKKSEYGIVSVRGDHDDFEYLLSHNTMTLQENQFVKRFLFWTRVMAENAVLRHVWVGIRELTELTQSQVLRDLDEWVQQTDDEAAAVLRDAVERAASSDVAYGDAIRYLFGDPDAGRMLERWWREAVRPKLTPDRADLLDEVLRYDLLTQPVYHLPDAAAAAEPLEVVEVRGSQYFVRRNLVLRFDVPAIVSALRRKQDPGLDAVTKTVDLYYRTGAENFIGSTNHEEIVYFMGLTEEELHAMIPAEA</sequence>
<dbReference type="GO" id="GO:0051536">
    <property type="term" value="F:iron-sulfur cluster binding"/>
    <property type="evidence" value="ECO:0007669"/>
    <property type="project" value="UniProtKB-KW"/>
</dbReference>
<dbReference type="GO" id="GO:0031419">
    <property type="term" value="F:cobalamin binding"/>
    <property type="evidence" value="ECO:0007669"/>
    <property type="project" value="InterPro"/>
</dbReference>
<dbReference type="Proteomes" id="UP000287547">
    <property type="component" value="Unassembled WGS sequence"/>
</dbReference>
<dbReference type="InterPro" id="IPR006158">
    <property type="entry name" value="Cobalamin-bd"/>
</dbReference>
<dbReference type="SFLD" id="SFLDS00029">
    <property type="entry name" value="Radical_SAM"/>
    <property type="match status" value="1"/>
</dbReference>
<evidence type="ECO:0000256" key="5">
    <source>
        <dbReference type="ARBA" id="ARBA00023014"/>
    </source>
</evidence>
<protein>
    <submittedName>
        <fullName evidence="8">B12-binding domain-containing radical SAM protein</fullName>
    </submittedName>
</protein>
<gene>
    <name evidence="8" type="ORF">DMH04_26600</name>
</gene>
<evidence type="ECO:0000313" key="9">
    <source>
        <dbReference type="Proteomes" id="UP000287547"/>
    </source>
</evidence>
<evidence type="ECO:0000256" key="4">
    <source>
        <dbReference type="ARBA" id="ARBA00023004"/>
    </source>
</evidence>
<dbReference type="PROSITE" id="PS51918">
    <property type="entry name" value="RADICAL_SAM"/>
    <property type="match status" value="1"/>
</dbReference>
<dbReference type="SFLD" id="SFLDF00317">
    <property type="entry name" value="thioacetal_methlytransferase"/>
    <property type="match status" value="1"/>
</dbReference>
<dbReference type="Pfam" id="PF02310">
    <property type="entry name" value="B12-binding"/>
    <property type="match status" value="1"/>
</dbReference>
<dbReference type="InterPro" id="IPR034466">
    <property type="entry name" value="Methyltransferase_Class_B"/>
</dbReference>
<dbReference type="GO" id="GO:0046872">
    <property type="term" value="F:metal ion binding"/>
    <property type="evidence" value="ECO:0007669"/>
    <property type="project" value="UniProtKB-KW"/>
</dbReference>
<evidence type="ECO:0000259" key="6">
    <source>
        <dbReference type="PROSITE" id="PS51332"/>
    </source>
</evidence>
<keyword evidence="3" id="KW-0479">Metal-binding</keyword>
<evidence type="ECO:0000313" key="8">
    <source>
        <dbReference type="EMBL" id="RSM81920.1"/>
    </source>
</evidence>
<comment type="cofactor">
    <cofactor evidence="1">
        <name>[4Fe-4S] cluster</name>
        <dbReference type="ChEBI" id="CHEBI:49883"/>
    </cofactor>
</comment>
<dbReference type="CDD" id="cd01335">
    <property type="entry name" value="Radical_SAM"/>
    <property type="match status" value="1"/>
</dbReference>
<dbReference type="PROSITE" id="PS51332">
    <property type="entry name" value="B12_BINDING"/>
    <property type="match status" value="1"/>
</dbReference>
<reference evidence="8 9" key="1">
    <citation type="submission" date="2018-05" db="EMBL/GenBank/DDBJ databases">
        <title>Evolution of GPA BGCs.</title>
        <authorList>
            <person name="Waglechner N."/>
            <person name="Wright G.D."/>
        </authorList>
    </citation>
    <scope>NUCLEOTIDE SEQUENCE [LARGE SCALE GENOMIC DNA]</scope>
    <source>
        <strain evidence="8 9">A82846</strain>
    </source>
</reference>
<feature type="domain" description="Radical SAM core" evidence="7">
    <location>
        <begin position="198"/>
        <end position="439"/>
    </location>
</feature>
<feature type="domain" description="B12-binding" evidence="6">
    <location>
        <begin position="4"/>
        <end position="149"/>
    </location>
</feature>
<dbReference type="SMART" id="SM00729">
    <property type="entry name" value="Elp3"/>
    <property type="match status" value="1"/>
</dbReference>
<evidence type="ECO:0000256" key="2">
    <source>
        <dbReference type="ARBA" id="ARBA00022691"/>
    </source>
</evidence>
<keyword evidence="2" id="KW-0949">S-adenosyl-L-methionine</keyword>
<evidence type="ECO:0000259" key="7">
    <source>
        <dbReference type="PROSITE" id="PS51918"/>
    </source>
</evidence>
<dbReference type="EMBL" id="QHKI01000024">
    <property type="protein sequence ID" value="RSM81920.1"/>
    <property type="molecule type" value="Genomic_DNA"/>
</dbReference>
<proteinExistence type="predicted"/>
<dbReference type="OrthoDB" id="5298546at2"/>
<name>A0A428Z529_KIBAR</name>
<dbReference type="Gene3D" id="3.40.50.280">
    <property type="entry name" value="Cobalamin-binding domain"/>
    <property type="match status" value="1"/>
</dbReference>
<dbReference type="NCBIfam" id="NF033712">
    <property type="entry name" value="B12_rSAM_KedN5"/>
    <property type="match status" value="1"/>
</dbReference>
<dbReference type="GO" id="GO:0003824">
    <property type="term" value="F:catalytic activity"/>
    <property type="evidence" value="ECO:0007669"/>
    <property type="project" value="InterPro"/>
</dbReference>
<dbReference type="InterPro" id="IPR023404">
    <property type="entry name" value="rSAM_horseshoe"/>
</dbReference>
<dbReference type="SUPFAM" id="SSF102114">
    <property type="entry name" value="Radical SAM enzymes"/>
    <property type="match status" value="1"/>
</dbReference>
<keyword evidence="4" id="KW-0408">Iron</keyword>
<dbReference type="SFLD" id="SFLDF00436">
    <property type="entry name" value="pactamycin_C-methyltransferase"/>
    <property type="match status" value="1"/>
</dbReference>
<dbReference type="InterPro" id="IPR006638">
    <property type="entry name" value="Elp3/MiaA/NifB-like_rSAM"/>
</dbReference>
<evidence type="ECO:0000256" key="3">
    <source>
        <dbReference type="ARBA" id="ARBA00022723"/>
    </source>
</evidence>
<dbReference type="InterPro" id="IPR058240">
    <property type="entry name" value="rSAM_sf"/>
</dbReference>
<dbReference type="Gene3D" id="3.80.30.20">
    <property type="entry name" value="tm_1862 like domain"/>
    <property type="match status" value="1"/>
</dbReference>
<comment type="caution">
    <text evidence="8">The sequence shown here is derived from an EMBL/GenBank/DDBJ whole genome shotgun (WGS) entry which is preliminary data.</text>
</comment>
<dbReference type="InterPro" id="IPR051198">
    <property type="entry name" value="BchE-like"/>
</dbReference>
<organism evidence="8 9">
    <name type="scientific">Kibdelosporangium aridum</name>
    <dbReference type="NCBI Taxonomy" id="2030"/>
    <lineage>
        <taxon>Bacteria</taxon>
        <taxon>Bacillati</taxon>
        <taxon>Actinomycetota</taxon>
        <taxon>Actinomycetes</taxon>
        <taxon>Pseudonocardiales</taxon>
        <taxon>Pseudonocardiaceae</taxon>
        <taxon>Kibdelosporangium</taxon>
    </lineage>
</organism>
<evidence type="ECO:0000256" key="1">
    <source>
        <dbReference type="ARBA" id="ARBA00001966"/>
    </source>
</evidence>
<accession>A0A428Z529</accession>